<dbReference type="PIRSF" id="PIRSF000530">
    <property type="entry name" value="Galactokinase"/>
    <property type="match status" value="1"/>
</dbReference>
<keyword evidence="7" id="KW-0067">ATP-binding</keyword>
<dbReference type="SUPFAM" id="SSF55060">
    <property type="entry name" value="GHMP Kinase, C-terminal domain"/>
    <property type="match status" value="1"/>
</dbReference>
<accession>A0AAW9MMD4</accession>
<evidence type="ECO:0000259" key="14">
    <source>
        <dbReference type="Pfam" id="PF10509"/>
    </source>
</evidence>
<dbReference type="InterPro" id="IPR019539">
    <property type="entry name" value="GalKase_N"/>
</dbReference>
<dbReference type="EMBL" id="JAYKOT010000001">
    <property type="protein sequence ID" value="MEB3428648.1"/>
    <property type="molecule type" value="Genomic_DNA"/>
</dbReference>
<evidence type="ECO:0000256" key="9">
    <source>
        <dbReference type="ARBA" id="ARBA00023144"/>
    </source>
</evidence>
<reference evidence="15 16" key="1">
    <citation type="submission" date="2024-01" db="EMBL/GenBank/DDBJ databases">
        <title>Complete genome sequence of Citroniella saccharovorans strain M6.X9, isolated from human fecal sample.</title>
        <authorList>
            <person name="Cheng G."/>
            <person name="Westerholm M."/>
            <person name="Schnurer A."/>
        </authorList>
    </citation>
    <scope>NUCLEOTIDE SEQUENCE [LARGE SCALE GENOMIC DNA]</scope>
    <source>
        <strain evidence="15 16">DSM 29873</strain>
    </source>
</reference>
<dbReference type="RefSeq" id="WP_324618685.1">
    <property type="nucleotide sequence ID" value="NZ_JAYKOT010000001.1"/>
</dbReference>
<feature type="domain" description="GHMP kinase N-terminal" evidence="12">
    <location>
        <begin position="92"/>
        <end position="180"/>
    </location>
</feature>
<keyword evidence="4" id="KW-0479">Metal-binding</keyword>
<dbReference type="InterPro" id="IPR013750">
    <property type="entry name" value="GHMP_kinase_C_dom"/>
</dbReference>
<keyword evidence="9" id="KW-0299">Galactose metabolism</keyword>
<keyword evidence="8" id="KW-0460">Magnesium</keyword>
<gene>
    <name evidence="15" type="ORF">VLK81_01175</name>
</gene>
<evidence type="ECO:0000256" key="4">
    <source>
        <dbReference type="ARBA" id="ARBA00022723"/>
    </source>
</evidence>
<dbReference type="Gene3D" id="3.30.70.890">
    <property type="entry name" value="GHMP kinase, C-terminal domain"/>
    <property type="match status" value="1"/>
</dbReference>
<dbReference type="GO" id="GO:0005829">
    <property type="term" value="C:cytosol"/>
    <property type="evidence" value="ECO:0007669"/>
    <property type="project" value="TreeGrafter"/>
</dbReference>
<evidence type="ECO:0000313" key="16">
    <source>
        <dbReference type="Proteomes" id="UP001357733"/>
    </source>
</evidence>
<dbReference type="NCBIfam" id="TIGR00131">
    <property type="entry name" value="gal_kin"/>
    <property type="match status" value="1"/>
</dbReference>
<dbReference type="InterPro" id="IPR006203">
    <property type="entry name" value="GHMP_knse_ATP-bd_CS"/>
</dbReference>
<dbReference type="PRINTS" id="PR00959">
    <property type="entry name" value="MEVGALKINASE"/>
</dbReference>
<dbReference type="Proteomes" id="UP001357733">
    <property type="component" value="Unassembled WGS sequence"/>
</dbReference>
<evidence type="ECO:0000256" key="8">
    <source>
        <dbReference type="ARBA" id="ARBA00022842"/>
    </source>
</evidence>
<dbReference type="Pfam" id="PF10509">
    <property type="entry name" value="GalKase_gal_bdg"/>
    <property type="match status" value="1"/>
</dbReference>
<keyword evidence="3 15" id="KW-0808">Transferase</keyword>
<dbReference type="InterPro" id="IPR014721">
    <property type="entry name" value="Ribsml_uS5_D2-typ_fold_subgr"/>
</dbReference>
<dbReference type="InterPro" id="IPR006206">
    <property type="entry name" value="Mevalonate/galactokinase"/>
</dbReference>
<evidence type="ECO:0000256" key="11">
    <source>
        <dbReference type="NCBIfam" id="TIGR00131"/>
    </source>
</evidence>
<dbReference type="Pfam" id="PF08544">
    <property type="entry name" value="GHMP_kinases_C"/>
    <property type="match status" value="1"/>
</dbReference>
<dbReference type="PRINTS" id="PR00473">
    <property type="entry name" value="GALCTOKINASE"/>
</dbReference>
<dbReference type="PROSITE" id="PS00627">
    <property type="entry name" value="GHMP_KINASES_ATP"/>
    <property type="match status" value="1"/>
</dbReference>
<evidence type="ECO:0000256" key="2">
    <source>
        <dbReference type="ARBA" id="ARBA00022490"/>
    </source>
</evidence>
<evidence type="ECO:0000256" key="1">
    <source>
        <dbReference type="ARBA" id="ARBA00006566"/>
    </source>
</evidence>
<dbReference type="GO" id="GO:0004335">
    <property type="term" value="F:galactokinase activity"/>
    <property type="evidence" value="ECO:0007669"/>
    <property type="project" value="UniProtKB-UniRule"/>
</dbReference>
<dbReference type="FunFam" id="3.30.230.10:FF:000017">
    <property type="entry name" value="Galactokinase"/>
    <property type="match status" value="1"/>
</dbReference>
<evidence type="ECO:0000256" key="10">
    <source>
        <dbReference type="ARBA" id="ARBA00023277"/>
    </source>
</evidence>
<evidence type="ECO:0000256" key="7">
    <source>
        <dbReference type="ARBA" id="ARBA00022840"/>
    </source>
</evidence>
<dbReference type="Gene3D" id="3.30.230.10">
    <property type="match status" value="1"/>
</dbReference>
<comment type="caution">
    <text evidence="15">The sequence shown here is derived from an EMBL/GenBank/DDBJ whole genome shotgun (WGS) entry which is preliminary data.</text>
</comment>
<dbReference type="NCBIfam" id="NF003705">
    <property type="entry name" value="PRK05322.1"/>
    <property type="match status" value="1"/>
</dbReference>
<dbReference type="EC" id="2.7.1.6" evidence="11"/>
<dbReference type="PANTHER" id="PTHR10457:SF7">
    <property type="entry name" value="GALACTOKINASE-RELATED"/>
    <property type="match status" value="1"/>
</dbReference>
<dbReference type="InterPro" id="IPR020568">
    <property type="entry name" value="Ribosomal_Su5_D2-typ_SF"/>
</dbReference>
<keyword evidence="10" id="KW-0119">Carbohydrate metabolism</keyword>
<evidence type="ECO:0000256" key="5">
    <source>
        <dbReference type="ARBA" id="ARBA00022741"/>
    </source>
</evidence>
<evidence type="ECO:0000313" key="15">
    <source>
        <dbReference type="EMBL" id="MEB3428648.1"/>
    </source>
</evidence>
<dbReference type="InterPro" id="IPR006204">
    <property type="entry name" value="GHMP_kinase_N_dom"/>
</dbReference>
<feature type="domain" description="Galactokinase N-terminal" evidence="14">
    <location>
        <begin position="16"/>
        <end position="59"/>
    </location>
</feature>
<evidence type="ECO:0000259" key="13">
    <source>
        <dbReference type="Pfam" id="PF08544"/>
    </source>
</evidence>
<evidence type="ECO:0000259" key="12">
    <source>
        <dbReference type="Pfam" id="PF00288"/>
    </source>
</evidence>
<proteinExistence type="inferred from homology"/>
<dbReference type="PANTHER" id="PTHR10457">
    <property type="entry name" value="MEVALONATE KINASE/GALACTOKINASE"/>
    <property type="match status" value="1"/>
</dbReference>
<dbReference type="GO" id="GO:0046872">
    <property type="term" value="F:metal ion binding"/>
    <property type="evidence" value="ECO:0007669"/>
    <property type="project" value="UniProtKB-KW"/>
</dbReference>
<dbReference type="GO" id="GO:0005524">
    <property type="term" value="F:ATP binding"/>
    <property type="evidence" value="ECO:0007669"/>
    <property type="project" value="UniProtKB-UniRule"/>
</dbReference>
<keyword evidence="16" id="KW-1185">Reference proteome</keyword>
<dbReference type="InterPro" id="IPR000705">
    <property type="entry name" value="Galactokinase"/>
</dbReference>
<dbReference type="InterPro" id="IPR036554">
    <property type="entry name" value="GHMP_kinase_C_sf"/>
</dbReference>
<organism evidence="15 16">
    <name type="scientific">Citroniella saccharovorans</name>
    <dbReference type="NCBI Taxonomy" id="2053367"/>
    <lineage>
        <taxon>Bacteria</taxon>
        <taxon>Bacillati</taxon>
        <taxon>Bacillota</taxon>
        <taxon>Tissierellia</taxon>
        <taxon>Tissierellales</taxon>
        <taxon>Peptoniphilaceae</taxon>
        <taxon>Citroniella</taxon>
    </lineage>
</organism>
<keyword evidence="2" id="KW-0963">Cytoplasm</keyword>
<evidence type="ECO:0000256" key="6">
    <source>
        <dbReference type="ARBA" id="ARBA00022777"/>
    </source>
</evidence>
<comment type="similarity">
    <text evidence="1">Belongs to the GHMP kinase family. GalK subfamily.</text>
</comment>
<dbReference type="SUPFAM" id="SSF54211">
    <property type="entry name" value="Ribosomal protein S5 domain 2-like"/>
    <property type="match status" value="1"/>
</dbReference>
<protein>
    <recommendedName>
        <fullName evidence="11">Galactokinase</fullName>
        <ecNumber evidence="11">2.7.1.6</ecNumber>
    </recommendedName>
</protein>
<keyword evidence="5" id="KW-0547">Nucleotide-binding</keyword>
<keyword evidence="6" id="KW-0418">Kinase</keyword>
<dbReference type="FunFam" id="3.30.70.890:FF:000001">
    <property type="entry name" value="Galactokinase"/>
    <property type="match status" value="1"/>
</dbReference>
<dbReference type="GO" id="GO:0006012">
    <property type="term" value="P:galactose metabolic process"/>
    <property type="evidence" value="ECO:0007669"/>
    <property type="project" value="UniProtKB-UniRule"/>
</dbReference>
<dbReference type="Pfam" id="PF00288">
    <property type="entry name" value="GHMP_kinases_N"/>
    <property type="match status" value="1"/>
</dbReference>
<feature type="domain" description="GHMP kinase C-terminal" evidence="13">
    <location>
        <begin position="284"/>
        <end position="352"/>
    </location>
</feature>
<evidence type="ECO:0000256" key="3">
    <source>
        <dbReference type="ARBA" id="ARBA00022679"/>
    </source>
</evidence>
<name>A0AAW9MMD4_9FIRM</name>
<dbReference type="AlphaFoldDB" id="A0AAW9MMD4"/>
<sequence length="387" mass="43882">MGIIENKIKNRARTFFGNFKYDLFFAPSRINLIGEHLDYNGGYVLPAAIDIGSYIAIRKNGTNKIRLRSLNAKVYRELEIGEDFNPKNNWLNYPLGMVNFLKKRGYNVEGFDGVIMGNIPTGSGLSSSASLEILIGYCMSELFNDGKIDNKILAEVGMDVENKFIGLNSGIMDQFAIAMGRKDKMILLDTSNLNFSYEDIDLDNNALMILNTKKHRKLTDSKYNERKAECDKSLEIINRTKNYKFLSEISTNEMDEVLSLLNEDTLVKRVRHIITENQRVLDFIKASREKDYVYMGSLLNESDRSLKDDYEVTGYELDTITSLARYFGALGARMTGAGFGGCAIALIKSKDRSYFKRALLTEYKNKTSLSGEIYEVVISDGPRRIIE</sequence>